<evidence type="ECO:0000313" key="2">
    <source>
        <dbReference type="EMBL" id="RBQ21065.1"/>
    </source>
</evidence>
<dbReference type="NCBIfam" id="NF033516">
    <property type="entry name" value="transpos_IS3"/>
    <property type="match status" value="1"/>
</dbReference>
<dbReference type="InterPro" id="IPR048020">
    <property type="entry name" value="Transpos_IS3"/>
</dbReference>
<proteinExistence type="predicted"/>
<dbReference type="Pfam" id="PF00665">
    <property type="entry name" value="rve"/>
    <property type="match status" value="1"/>
</dbReference>
<reference evidence="2 3" key="1">
    <citation type="submission" date="2018-06" db="EMBL/GenBank/DDBJ databases">
        <title>Sphaerisporangium craniellae sp. nov., isolated from a marine sponge in the South China Sea.</title>
        <authorList>
            <person name="Li L."/>
        </authorList>
    </citation>
    <scope>NUCLEOTIDE SEQUENCE [LARGE SCALE GENOMIC DNA]</scope>
    <source>
        <strain evidence="2 3">LHW63015</strain>
    </source>
</reference>
<sequence>MGRDFTAEEPGAKLVGDITEIKTGEGPLYLATVIDCFSKAVIGWALDVRYPAGLVCAALDMAAMRVDLPVGAIFHSDRGGQYTSHMYAATLRRHGLRQSVGRTGICFDNSMAESFFGKLKTEFVHHRSFTSVTEARTAVIKYIEGFYNRRRLHSMLGYRPPLEVLEEWFGRRAAA</sequence>
<dbReference type="InterPro" id="IPR001584">
    <property type="entry name" value="Integrase_cat-core"/>
</dbReference>
<dbReference type="GO" id="GO:0003676">
    <property type="term" value="F:nucleic acid binding"/>
    <property type="evidence" value="ECO:0007669"/>
    <property type="project" value="InterPro"/>
</dbReference>
<organism evidence="2 3">
    <name type="scientific">Spongiactinospora rosea</name>
    <dbReference type="NCBI Taxonomy" id="2248750"/>
    <lineage>
        <taxon>Bacteria</taxon>
        <taxon>Bacillati</taxon>
        <taxon>Actinomycetota</taxon>
        <taxon>Actinomycetes</taxon>
        <taxon>Streptosporangiales</taxon>
        <taxon>Streptosporangiaceae</taxon>
        <taxon>Spongiactinospora</taxon>
    </lineage>
</organism>
<dbReference type="Pfam" id="PF13333">
    <property type="entry name" value="rve_2"/>
    <property type="match status" value="1"/>
</dbReference>
<evidence type="ECO:0000313" key="3">
    <source>
        <dbReference type="Proteomes" id="UP000253303"/>
    </source>
</evidence>
<accession>A0A366M4E9</accession>
<dbReference type="PANTHER" id="PTHR46889">
    <property type="entry name" value="TRANSPOSASE INSF FOR INSERTION SEQUENCE IS3B-RELATED"/>
    <property type="match status" value="1"/>
</dbReference>
<dbReference type="InterPro" id="IPR050900">
    <property type="entry name" value="Transposase_IS3/IS150/IS904"/>
</dbReference>
<dbReference type="PANTHER" id="PTHR46889:SF4">
    <property type="entry name" value="TRANSPOSASE INSO FOR INSERTION SEQUENCE ELEMENT IS911B-RELATED"/>
    <property type="match status" value="1"/>
</dbReference>
<dbReference type="EMBL" id="QMEY01000002">
    <property type="protein sequence ID" value="RBQ21065.1"/>
    <property type="molecule type" value="Genomic_DNA"/>
</dbReference>
<keyword evidence="3" id="KW-1185">Reference proteome</keyword>
<dbReference type="AlphaFoldDB" id="A0A366M4E9"/>
<dbReference type="GO" id="GO:0015074">
    <property type="term" value="P:DNA integration"/>
    <property type="evidence" value="ECO:0007669"/>
    <property type="project" value="InterPro"/>
</dbReference>
<comment type="caution">
    <text evidence="2">The sequence shown here is derived from an EMBL/GenBank/DDBJ whole genome shotgun (WGS) entry which is preliminary data.</text>
</comment>
<name>A0A366M4E9_9ACTN</name>
<dbReference type="InterPro" id="IPR012337">
    <property type="entry name" value="RNaseH-like_sf"/>
</dbReference>
<gene>
    <name evidence="2" type="ORF">DP939_08425</name>
</gene>
<feature type="domain" description="Integrase catalytic" evidence="1">
    <location>
        <begin position="6"/>
        <end position="168"/>
    </location>
</feature>
<dbReference type="SUPFAM" id="SSF53098">
    <property type="entry name" value="Ribonuclease H-like"/>
    <property type="match status" value="1"/>
</dbReference>
<evidence type="ECO:0000259" key="1">
    <source>
        <dbReference type="PROSITE" id="PS50994"/>
    </source>
</evidence>
<dbReference type="Proteomes" id="UP000253303">
    <property type="component" value="Unassembled WGS sequence"/>
</dbReference>
<protein>
    <submittedName>
        <fullName evidence="2">IS3 family transposase</fullName>
    </submittedName>
</protein>
<dbReference type="OrthoDB" id="3257291at2"/>
<dbReference type="RefSeq" id="WP_113980020.1">
    <property type="nucleotide sequence ID" value="NZ_QMEY01000002.1"/>
</dbReference>
<dbReference type="PROSITE" id="PS50994">
    <property type="entry name" value="INTEGRASE"/>
    <property type="match status" value="1"/>
</dbReference>
<dbReference type="Gene3D" id="3.30.420.10">
    <property type="entry name" value="Ribonuclease H-like superfamily/Ribonuclease H"/>
    <property type="match status" value="1"/>
</dbReference>
<dbReference type="InterPro" id="IPR036397">
    <property type="entry name" value="RNaseH_sf"/>
</dbReference>